<reference evidence="1 2" key="1">
    <citation type="submission" date="2016-07" db="EMBL/GenBank/DDBJ databases">
        <authorList>
            <person name="Jeong J.-J."/>
            <person name="Kim D.W."/>
            <person name="Sang M.K."/>
            <person name="Choi I.-G."/>
            <person name="Kim K.D."/>
        </authorList>
    </citation>
    <scope>NUCLEOTIDE SEQUENCE [LARGE SCALE GENOMIC DNA]</scope>
    <source>
        <strain evidence="1 2">UTM-3</strain>
    </source>
</reference>
<comment type="caution">
    <text evidence="1">The sequence shown here is derived from an EMBL/GenBank/DDBJ whole genome shotgun (WGS) entry which is preliminary data.</text>
</comment>
<dbReference type="RefSeq" id="WP_065395150.1">
    <property type="nucleotide sequence ID" value="NZ_JBOFOB010000396.1"/>
</dbReference>
<keyword evidence="2" id="KW-1185">Reference proteome</keyword>
<dbReference type="OrthoDB" id="1264676at2"/>
<sequence>MNIEDNIITAEAGKVFRRKIDGMLFSEEIYLGLTYYLNGVKLETPIQEKPDDFEEIDIEVQTEEID</sequence>
<evidence type="ECO:0000313" key="1">
    <source>
        <dbReference type="EMBL" id="OCA70742.1"/>
    </source>
</evidence>
<name>A0A1B8ZGK7_9FLAO</name>
<dbReference type="AlphaFoldDB" id="A0A1B8ZGK7"/>
<protein>
    <submittedName>
        <fullName evidence="1">Uncharacterized protein</fullName>
    </submittedName>
</protein>
<proteinExistence type="predicted"/>
<organism evidence="1 2">
    <name type="scientific">Chryseobacterium artocarpi</name>
    <dbReference type="NCBI Taxonomy" id="1414727"/>
    <lineage>
        <taxon>Bacteria</taxon>
        <taxon>Pseudomonadati</taxon>
        <taxon>Bacteroidota</taxon>
        <taxon>Flavobacteriia</taxon>
        <taxon>Flavobacteriales</taxon>
        <taxon>Weeksellaceae</taxon>
        <taxon>Chryseobacterium group</taxon>
        <taxon>Chryseobacterium</taxon>
    </lineage>
</organism>
<accession>A0A1B8ZGK7</accession>
<dbReference type="Proteomes" id="UP000092651">
    <property type="component" value="Unassembled WGS sequence"/>
</dbReference>
<dbReference type="EMBL" id="MAYH01000034">
    <property type="protein sequence ID" value="OCA70742.1"/>
    <property type="molecule type" value="Genomic_DNA"/>
</dbReference>
<evidence type="ECO:0000313" key="2">
    <source>
        <dbReference type="Proteomes" id="UP000092651"/>
    </source>
</evidence>
<gene>
    <name evidence="1" type="ORF">BBI01_12430</name>
</gene>